<dbReference type="EMBL" id="JACIFO010000004">
    <property type="protein sequence ID" value="MBB4118967.1"/>
    <property type="molecule type" value="Genomic_DNA"/>
</dbReference>
<evidence type="ECO:0000256" key="1">
    <source>
        <dbReference type="ARBA" id="ARBA00022898"/>
    </source>
</evidence>
<evidence type="ECO:0000256" key="3">
    <source>
        <dbReference type="PIRSR" id="PIRSR000390-1"/>
    </source>
</evidence>
<gene>
    <name evidence="6" type="ORF">GGR32_001258</name>
</gene>
<dbReference type="AlphaFoldDB" id="A0A840EVT6"/>
<dbReference type="InterPro" id="IPR015424">
    <property type="entry name" value="PyrdxlP-dep_Trfase"/>
</dbReference>
<dbReference type="PIRSF" id="PIRSF000390">
    <property type="entry name" value="PLP_StrS"/>
    <property type="match status" value="1"/>
</dbReference>
<evidence type="ECO:0000313" key="7">
    <source>
        <dbReference type="Proteomes" id="UP000553034"/>
    </source>
</evidence>
<proteinExistence type="inferred from homology"/>
<protein>
    <submittedName>
        <fullName evidence="6">dTDP-4-amino-4,6-dideoxygalactose transaminase</fullName>
    </submittedName>
</protein>
<dbReference type="Proteomes" id="UP000553034">
    <property type="component" value="Unassembled WGS sequence"/>
</dbReference>
<dbReference type="CDD" id="cd00616">
    <property type="entry name" value="AHBA_syn"/>
    <property type="match status" value="1"/>
</dbReference>
<evidence type="ECO:0000256" key="5">
    <source>
        <dbReference type="RuleBase" id="RU004508"/>
    </source>
</evidence>
<dbReference type="PANTHER" id="PTHR30244">
    <property type="entry name" value="TRANSAMINASE"/>
    <property type="match status" value="1"/>
</dbReference>
<dbReference type="GO" id="GO:0000271">
    <property type="term" value="P:polysaccharide biosynthetic process"/>
    <property type="evidence" value="ECO:0007669"/>
    <property type="project" value="TreeGrafter"/>
</dbReference>
<dbReference type="InterPro" id="IPR000653">
    <property type="entry name" value="DegT/StrS_aminotransferase"/>
</dbReference>
<evidence type="ECO:0000256" key="4">
    <source>
        <dbReference type="PIRSR" id="PIRSR000390-2"/>
    </source>
</evidence>
<dbReference type="Pfam" id="PF01041">
    <property type="entry name" value="DegT_DnrJ_EryC1"/>
    <property type="match status" value="1"/>
</dbReference>
<dbReference type="PANTHER" id="PTHR30244:SF36">
    <property type="entry name" value="3-OXO-GLUCOSE-6-PHOSPHATE:GLUTAMATE AMINOTRANSFERASE"/>
    <property type="match status" value="1"/>
</dbReference>
<dbReference type="RefSeq" id="WP_183477323.1">
    <property type="nucleotide sequence ID" value="NZ_JACIFO010000004.1"/>
</dbReference>
<dbReference type="InterPro" id="IPR015421">
    <property type="entry name" value="PyrdxlP-dep_Trfase_major"/>
</dbReference>
<evidence type="ECO:0000256" key="2">
    <source>
        <dbReference type="ARBA" id="ARBA00037999"/>
    </source>
</evidence>
<dbReference type="InterPro" id="IPR015422">
    <property type="entry name" value="PyrdxlP-dep_Trfase_small"/>
</dbReference>
<name>A0A840EVT6_9FLAO</name>
<dbReference type="GO" id="GO:0030170">
    <property type="term" value="F:pyridoxal phosphate binding"/>
    <property type="evidence" value="ECO:0007669"/>
    <property type="project" value="TreeGrafter"/>
</dbReference>
<dbReference type="GO" id="GO:0008483">
    <property type="term" value="F:transaminase activity"/>
    <property type="evidence" value="ECO:0007669"/>
    <property type="project" value="TreeGrafter"/>
</dbReference>
<dbReference type="Gene3D" id="3.40.640.10">
    <property type="entry name" value="Type I PLP-dependent aspartate aminotransferase-like (Major domain)"/>
    <property type="match status" value="1"/>
</dbReference>
<feature type="modified residue" description="N6-(pyridoxal phosphate)lysine" evidence="4">
    <location>
        <position position="191"/>
    </location>
</feature>
<dbReference type="Gene3D" id="3.90.1150.10">
    <property type="entry name" value="Aspartate Aminotransferase, domain 1"/>
    <property type="match status" value="1"/>
</dbReference>
<dbReference type="SUPFAM" id="SSF53383">
    <property type="entry name" value="PLP-dependent transferases"/>
    <property type="match status" value="1"/>
</dbReference>
<reference evidence="6 7" key="1">
    <citation type="submission" date="2020-08" db="EMBL/GenBank/DDBJ databases">
        <title>Genomic Encyclopedia of Type Strains, Phase IV (KMG-IV): sequencing the most valuable type-strain genomes for metagenomic binning, comparative biology and taxonomic classification.</title>
        <authorList>
            <person name="Goeker M."/>
        </authorList>
    </citation>
    <scope>NUCLEOTIDE SEQUENCE [LARGE SCALE GENOMIC DNA]</scope>
    <source>
        <strain evidence="6 7">DSM 29568</strain>
    </source>
</reference>
<organism evidence="6 7">
    <name type="scientific">Mesonia hippocampi</name>
    <dbReference type="NCBI Taxonomy" id="1628250"/>
    <lineage>
        <taxon>Bacteria</taxon>
        <taxon>Pseudomonadati</taxon>
        <taxon>Bacteroidota</taxon>
        <taxon>Flavobacteriia</taxon>
        <taxon>Flavobacteriales</taxon>
        <taxon>Flavobacteriaceae</taxon>
        <taxon>Mesonia</taxon>
    </lineage>
</organism>
<evidence type="ECO:0000313" key="6">
    <source>
        <dbReference type="EMBL" id="MBB4118967.1"/>
    </source>
</evidence>
<comment type="caution">
    <text evidence="6">The sequence shown here is derived from an EMBL/GenBank/DDBJ whole genome shotgun (WGS) entry which is preliminary data.</text>
</comment>
<keyword evidence="7" id="KW-1185">Reference proteome</keyword>
<feature type="active site" description="Proton acceptor" evidence="3">
    <location>
        <position position="191"/>
    </location>
</feature>
<keyword evidence="1 4" id="KW-0663">Pyridoxal phosphate</keyword>
<accession>A0A840EVT6</accession>
<sequence>MNIQFLNLQKINKPYQEAFQEAFSSFLASGYYVLGNSVIAFEEAFANYCGTKFCIGVGNGLDALRLILEGYKALGKLTENDEVLVAANTYIATILAIKQAGLTPVLVEAEARTYGLNFMDVRRKISSKTKAIMPVHLYGQISGTKELLAVAKAHDLLVIEDAAQAHGASLENGKKAGNIGHAAGFSFYPTKNLGALGDAGAITTNDEALATSVRKLRNYGTSTKYVNDLIGFNSRLDEIQAGFLSIKLKNLDKDNHKRKAIAKKYLTQLSNPKIILPKVNDFNAHVFHLFVIRVENRTDFEQYMKANNIGTLIHYPIPPHKQQALSAFHNLSFPVTEEIHKTIISIPISPVMTTEEVDKVINVINAY</sequence>
<comment type="similarity">
    <text evidence="2 5">Belongs to the DegT/DnrJ/EryC1 family.</text>
</comment>